<dbReference type="AlphaFoldDB" id="A0A840KE18"/>
<evidence type="ECO:0000313" key="5">
    <source>
        <dbReference type="Proteomes" id="UP000592180"/>
    </source>
</evidence>
<gene>
    <name evidence="4" type="ORF">HNP38_002121</name>
</gene>
<accession>A0A840KE18</accession>
<dbReference type="EMBL" id="JACHLE010000002">
    <property type="protein sequence ID" value="MBB4806825.1"/>
    <property type="molecule type" value="Genomic_DNA"/>
</dbReference>
<dbReference type="InterPro" id="IPR026444">
    <property type="entry name" value="Secre_tail"/>
</dbReference>
<comment type="caution">
    <text evidence="4">The sequence shown here is derived from an EMBL/GenBank/DDBJ whole genome shotgun (WGS) entry which is preliminary data.</text>
</comment>
<proteinExistence type="predicted"/>
<evidence type="ECO:0000313" key="4">
    <source>
        <dbReference type="EMBL" id="MBB4806825.1"/>
    </source>
</evidence>
<keyword evidence="5" id="KW-1185">Reference proteome</keyword>
<dbReference type="Pfam" id="PF18962">
    <property type="entry name" value="Por_Secre_tail"/>
    <property type="match status" value="1"/>
</dbReference>
<feature type="domain" description="Secretion system C-terminal sorting" evidence="3">
    <location>
        <begin position="250"/>
        <end position="320"/>
    </location>
</feature>
<feature type="chain" id="PRO_5032816443" description="Secretion system C-terminal sorting domain-containing protein" evidence="2">
    <location>
        <begin position="22"/>
        <end position="322"/>
    </location>
</feature>
<dbReference type="NCBIfam" id="TIGR04183">
    <property type="entry name" value="Por_Secre_tail"/>
    <property type="match status" value="1"/>
</dbReference>
<reference evidence="4 5" key="1">
    <citation type="submission" date="2020-08" db="EMBL/GenBank/DDBJ databases">
        <title>Functional genomics of gut bacteria from endangered species of beetles.</title>
        <authorList>
            <person name="Carlos-Shanley C."/>
        </authorList>
    </citation>
    <scope>NUCLEOTIDE SEQUENCE [LARGE SCALE GENOMIC DNA]</scope>
    <source>
        <strain evidence="4 5">S00151</strain>
    </source>
</reference>
<dbReference type="RefSeq" id="WP_184188972.1">
    <property type="nucleotide sequence ID" value="NZ_JACHLE010000002.1"/>
</dbReference>
<organism evidence="4 5">
    <name type="scientific">Chryseobacterium defluvii</name>
    <dbReference type="NCBI Taxonomy" id="160396"/>
    <lineage>
        <taxon>Bacteria</taxon>
        <taxon>Pseudomonadati</taxon>
        <taxon>Bacteroidota</taxon>
        <taxon>Flavobacteriia</taxon>
        <taxon>Flavobacteriales</taxon>
        <taxon>Weeksellaceae</taxon>
        <taxon>Chryseobacterium group</taxon>
        <taxon>Chryseobacterium</taxon>
    </lineage>
</organism>
<feature type="signal peptide" evidence="2">
    <location>
        <begin position="1"/>
        <end position="21"/>
    </location>
</feature>
<sequence>MKTKLTFLALYVFLGILKISAQCSFSPAITSPRLGVMFPDKVVFCNTESETLTTQTYDSYQWYRQEWDWQTPNPNPWVPVPGATSQSLTIDGANDMLYYFKVEVSLNDCTAESPAILSDGYAYALPAMLTTFTPGTYQQIDAGEYNVCNGSSVTFENIFPVLYGLHTWYKCVPANIPPVLGDPCIISGATGDSYTATDSGEFGFYACTEYCPDQCEFLGLGGFVKLNFGNWGFCGLVTGEVDPKENDLSLYPNPATQVLFIGKESDKTYDISVVDVSGRLILQKSNHQYKEAIDISGLTAGNYFIISKSAGGKIYKNKFIKK</sequence>
<evidence type="ECO:0000259" key="3">
    <source>
        <dbReference type="Pfam" id="PF18962"/>
    </source>
</evidence>
<evidence type="ECO:0000256" key="2">
    <source>
        <dbReference type="SAM" id="SignalP"/>
    </source>
</evidence>
<keyword evidence="1 2" id="KW-0732">Signal</keyword>
<name>A0A840KE18_9FLAO</name>
<evidence type="ECO:0000256" key="1">
    <source>
        <dbReference type="ARBA" id="ARBA00022729"/>
    </source>
</evidence>
<dbReference type="Proteomes" id="UP000592180">
    <property type="component" value="Unassembled WGS sequence"/>
</dbReference>
<protein>
    <recommendedName>
        <fullName evidence="3">Secretion system C-terminal sorting domain-containing protein</fullName>
    </recommendedName>
</protein>